<name>A0ABV7YDY7_9ACTN</name>
<sequence>MEIGQRYDTNGRQLWLHRSGAGTPSVVFVPGGGLVGLDFLQVQERAAERTTSVIYDRAGTGWSDAVSLPRSAADVAGELHALLAAANVPAPYVLVGLHIEQPDAVVEAIGDVVG</sequence>
<reference evidence="2" key="1">
    <citation type="journal article" date="2019" name="Int. J. Syst. Evol. Microbiol.">
        <title>The Global Catalogue of Microorganisms (GCM) 10K type strain sequencing project: providing services to taxonomists for standard genome sequencing and annotation.</title>
        <authorList>
            <consortium name="The Broad Institute Genomics Platform"/>
            <consortium name="The Broad Institute Genome Sequencing Center for Infectious Disease"/>
            <person name="Wu L."/>
            <person name="Ma J."/>
        </authorList>
    </citation>
    <scope>NUCLEOTIDE SEQUENCE [LARGE SCALE GENOMIC DNA]</scope>
    <source>
        <strain evidence="2">CGMCC 4.7241</strain>
    </source>
</reference>
<evidence type="ECO:0000313" key="1">
    <source>
        <dbReference type="EMBL" id="MFC3763008.1"/>
    </source>
</evidence>
<keyword evidence="2" id="KW-1185">Reference proteome</keyword>
<proteinExistence type="predicted"/>
<dbReference type="EMBL" id="JBHRZH010000017">
    <property type="protein sequence ID" value="MFC3763008.1"/>
    <property type="molecule type" value="Genomic_DNA"/>
</dbReference>
<dbReference type="Gene3D" id="3.40.50.1820">
    <property type="entry name" value="alpha/beta hydrolase"/>
    <property type="match status" value="1"/>
</dbReference>
<keyword evidence="1" id="KW-0378">Hydrolase</keyword>
<comment type="caution">
    <text evidence="1">The sequence shown here is derived from an EMBL/GenBank/DDBJ whole genome shotgun (WGS) entry which is preliminary data.</text>
</comment>
<dbReference type="SUPFAM" id="SSF53474">
    <property type="entry name" value="alpha/beta-Hydrolases"/>
    <property type="match status" value="1"/>
</dbReference>
<accession>A0ABV7YDY7</accession>
<dbReference type="RefSeq" id="WP_205119905.1">
    <property type="nucleotide sequence ID" value="NZ_JAFBCM010000001.1"/>
</dbReference>
<organism evidence="1 2">
    <name type="scientific">Tenggerimyces flavus</name>
    <dbReference type="NCBI Taxonomy" id="1708749"/>
    <lineage>
        <taxon>Bacteria</taxon>
        <taxon>Bacillati</taxon>
        <taxon>Actinomycetota</taxon>
        <taxon>Actinomycetes</taxon>
        <taxon>Propionibacteriales</taxon>
        <taxon>Nocardioidaceae</taxon>
        <taxon>Tenggerimyces</taxon>
    </lineage>
</organism>
<dbReference type="Proteomes" id="UP001595699">
    <property type="component" value="Unassembled WGS sequence"/>
</dbReference>
<gene>
    <name evidence="1" type="ORF">ACFOUW_19360</name>
</gene>
<dbReference type="GO" id="GO:0016787">
    <property type="term" value="F:hydrolase activity"/>
    <property type="evidence" value="ECO:0007669"/>
    <property type="project" value="UniProtKB-KW"/>
</dbReference>
<dbReference type="InterPro" id="IPR029058">
    <property type="entry name" value="AB_hydrolase_fold"/>
</dbReference>
<evidence type="ECO:0000313" key="2">
    <source>
        <dbReference type="Proteomes" id="UP001595699"/>
    </source>
</evidence>
<protein>
    <submittedName>
        <fullName evidence="1">Alpha/beta fold hydrolase</fullName>
    </submittedName>
</protein>